<organism evidence="1 2">
    <name type="scientific">Flavobacterium cauense R2A-7</name>
    <dbReference type="NCBI Taxonomy" id="1341154"/>
    <lineage>
        <taxon>Bacteria</taxon>
        <taxon>Pseudomonadati</taxon>
        <taxon>Bacteroidota</taxon>
        <taxon>Flavobacteriia</taxon>
        <taxon>Flavobacteriales</taxon>
        <taxon>Flavobacteriaceae</taxon>
        <taxon>Flavobacterium</taxon>
    </lineage>
</organism>
<protein>
    <submittedName>
        <fullName evidence="1">Uncharacterized protein</fullName>
    </submittedName>
</protein>
<comment type="caution">
    <text evidence="1">The sequence shown here is derived from an EMBL/GenBank/DDBJ whole genome shotgun (WGS) entry which is preliminary data.</text>
</comment>
<dbReference type="OrthoDB" id="1187827at2"/>
<gene>
    <name evidence="1" type="ORF">IP98_00271</name>
</gene>
<evidence type="ECO:0000313" key="1">
    <source>
        <dbReference type="EMBL" id="TWI15279.1"/>
    </source>
</evidence>
<accession>A0A562M5S6</accession>
<name>A0A562M5S6_9FLAO</name>
<dbReference type="AlphaFoldDB" id="A0A562M5S6"/>
<reference evidence="1 2" key="1">
    <citation type="journal article" date="2015" name="Stand. Genomic Sci.">
        <title>Genomic Encyclopedia of Bacterial and Archaeal Type Strains, Phase III: the genomes of soil and plant-associated and newly described type strains.</title>
        <authorList>
            <person name="Whitman W.B."/>
            <person name="Woyke T."/>
            <person name="Klenk H.P."/>
            <person name="Zhou Y."/>
            <person name="Lilburn T.G."/>
            <person name="Beck B.J."/>
            <person name="De Vos P."/>
            <person name="Vandamme P."/>
            <person name="Eisen J.A."/>
            <person name="Garrity G."/>
            <person name="Hugenholtz P."/>
            <person name="Kyrpides N.C."/>
        </authorList>
    </citation>
    <scope>NUCLEOTIDE SEQUENCE [LARGE SCALE GENOMIC DNA]</scope>
    <source>
        <strain evidence="1 2">CGMCC 1.7270</strain>
    </source>
</reference>
<sequence length="184" mass="21699">MLPQNTYQPTKDFFKNTFCIFNEVPLSVIEERKPDFKSTSGSRYYYTQAGMFRLSNHWGKLANSKWRLVAMEPPSSTKIKLGFAKWEAFFPDNDLEKLYYITADFENHTAEYYHKNCPDYNGKAVVRTYKETQKRLKNIRNILTLTNWAKPYAQDIEVLRRNIIHELIHTDKTLAVIKSEADKV</sequence>
<keyword evidence="2" id="KW-1185">Reference proteome</keyword>
<dbReference type="Proteomes" id="UP000319848">
    <property type="component" value="Unassembled WGS sequence"/>
</dbReference>
<evidence type="ECO:0000313" key="2">
    <source>
        <dbReference type="Proteomes" id="UP000319848"/>
    </source>
</evidence>
<proteinExistence type="predicted"/>
<dbReference type="EMBL" id="VLKQ01000001">
    <property type="protein sequence ID" value="TWI15279.1"/>
    <property type="molecule type" value="Genomic_DNA"/>
</dbReference>
<dbReference type="RefSeq" id="WP_035118347.1">
    <property type="nucleotide sequence ID" value="NZ_AVBI01000019.1"/>
</dbReference>